<dbReference type="InterPro" id="IPR042089">
    <property type="entry name" value="Peptidase_M13_dom_2"/>
</dbReference>
<accession>A0A3L0VYH8</accession>
<dbReference type="Pfam" id="PF01431">
    <property type="entry name" value="Peptidase_M13"/>
    <property type="match status" value="1"/>
</dbReference>
<reference evidence="11" key="1">
    <citation type="submission" date="2018-10" db="EMBL/GenBank/DDBJ databases">
        <authorList>
            <consortium name="NARMS: The National Antimicrobial Resistance Monitoring System"/>
        </authorList>
    </citation>
    <scope>NUCLEOTIDE SEQUENCE [LARGE SCALE GENOMIC DNA]</scope>
    <source>
        <strain evidence="11">CVM N17EC0388</strain>
    </source>
</reference>
<evidence type="ECO:0000313" key="11">
    <source>
        <dbReference type="EMBL" id="MHO03959.1"/>
    </source>
</evidence>
<evidence type="ECO:0000256" key="8">
    <source>
        <dbReference type="SAM" id="SignalP"/>
    </source>
</evidence>
<evidence type="ECO:0000259" key="10">
    <source>
        <dbReference type="Pfam" id="PF05649"/>
    </source>
</evidence>
<dbReference type="PANTHER" id="PTHR11733:SF167">
    <property type="entry name" value="FI17812P1-RELATED"/>
    <property type="match status" value="1"/>
</dbReference>
<comment type="caution">
    <text evidence="11">The sequence shown here is derived from an EMBL/GenBank/DDBJ whole genome shotgun (WGS) entry which is preliminary data.</text>
</comment>
<evidence type="ECO:0000256" key="3">
    <source>
        <dbReference type="ARBA" id="ARBA00022670"/>
    </source>
</evidence>
<dbReference type="GO" id="GO:0046872">
    <property type="term" value="F:metal ion binding"/>
    <property type="evidence" value="ECO:0007669"/>
    <property type="project" value="UniProtKB-KW"/>
</dbReference>
<gene>
    <name evidence="11" type="ORF">D9F05_06185</name>
</gene>
<evidence type="ECO:0000256" key="5">
    <source>
        <dbReference type="ARBA" id="ARBA00022801"/>
    </source>
</evidence>
<dbReference type="PROSITE" id="PS51885">
    <property type="entry name" value="NEPRILYSIN"/>
    <property type="match status" value="1"/>
</dbReference>
<dbReference type="GO" id="GO:0016485">
    <property type="term" value="P:protein processing"/>
    <property type="evidence" value="ECO:0007669"/>
    <property type="project" value="TreeGrafter"/>
</dbReference>
<dbReference type="InterPro" id="IPR024079">
    <property type="entry name" value="MetalloPept_cat_dom_sf"/>
</dbReference>
<dbReference type="Gene3D" id="1.10.1380.10">
    <property type="entry name" value="Neutral endopeptidase , domain2"/>
    <property type="match status" value="1"/>
</dbReference>
<dbReference type="PANTHER" id="PTHR11733">
    <property type="entry name" value="ZINC METALLOPROTEASE FAMILY M13 NEPRILYSIN-RELATED"/>
    <property type="match status" value="1"/>
</dbReference>
<comment type="similarity">
    <text evidence="2">Belongs to the peptidase M13 family.</text>
</comment>
<proteinExistence type="inferred from homology"/>
<dbReference type="InterPro" id="IPR008753">
    <property type="entry name" value="Peptidase_M13_N"/>
</dbReference>
<evidence type="ECO:0000256" key="1">
    <source>
        <dbReference type="ARBA" id="ARBA00001947"/>
    </source>
</evidence>
<organism evidence="11">
    <name type="scientific">Escherichia coli</name>
    <dbReference type="NCBI Taxonomy" id="562"/>
    <lineage>
        <taxon>Bacteria</taxon>
        <taxon>Pseudomonadati</taxon>
        <taxon>Pseudomonadota</taxon>
        <taxon>Gammaproteobacteria</taxon>
        <taxon>Enterobacterales</taxon>
        <taxon>Enterobacteriaceae</taxon>
        <taxon>Escherichia</taxon>
    </lineage>
</organism>
<name>A0A3L0VYH8_ECOLX</name>
<feature type="domain" description="Peptidase M13 N-terminal" evidence="10">
    <location>
        <begin position="49"/>
        <end position="425"/>
    </location>
</feature>
<keyword evidence="5" id="KW-0378">Hydrolase</keyword>
<dbReference type="EMBL" id="RNRV01000008">
    <property type="protein sequence ID" value="MHO03959.1"/>
    <property type="molecule type" value="Genomic_DNA"/>
</dbReference>
<feature type="chain" id="PRO_5018184504" evidence="8">
    <location>
        <begin position="29"/>
        <end position="681"/>
    </location>
</feature>
<comment type="cofactor">
    <cofactor evidence="1">
        <name>Zn(2+)</name>
        <dbReference type="ChEBI" id="CHEBI:29105"/>
    </cofactor>
</comment>
<keyword evidence="3" id="KW-0645">Protease</keyword>
<keyword evidence="8" id="KW-0732">Signal</keyword>
<evidence type="ECO:0000256" key="7">
    <source>
        <dbReference type="ARBA" id="ARBA00023049"/>
    </source>
</evidence>
<evidence type="ECO:0000256" key="4">
    <source>
        <dbReference type="ARBA" id="ARBA00022723"/>
    </source>
</evidence>
<keyword evidence="7" id="KW-0482">Metalloprotease</keyword>
<dbReference type="Pfam" id="PF05649">
    <property type="entry name" value="Peptidase_M13_N"/>
    <property type="match status" value="1"/>
</dbReference>
<dbReference type="InterPro" id="IPR018497">
    <property type="entry name" value="Peptidase_M13_C"/>
</dbReference>
<dbReference type="CDD" id="cd08662">
    <property type="entry name" value="M13"/>
    <property type="match status" value="1"/>
</dbReference>
<protein>
    <submittedName>
        <fullName evidence="11">M13 family peptidase</fullName>
    </submittedName>
</protein>
<evidence type="ECO:0000256" key="2">
    <source>
        <dbReference type="ARBA" id="ARBA00007357"/>
    </source>
</evidence>
<dbReference type="InterPro" id="IPR000718">
    <property type="entry name" value="Peptidase_M13"/>
</dbReference>
<sequence>MESNRMNNKKSILAGLIGLALLAGCSQAPDTADKHSGLALANMDTRVKPGDDFFRYVNGHWLATAKIPDDRPADGAFYMLRDKSLADVRVLVEGLDAKAPADTQARQIRDLYTSYLDQAGRNAKGTTPLLPLLGEIDQISDQNGLARAFARSGQLGGGAPFGFWIGADAKAPDSHAVYLYQSGLSLPDRDYYLKTDASSQVLRQKYEQHIAGMLTRFGETDANAKAKRILALETKLAQIQWDNVTLRDREKNYNKGSLGELKRLAPHIDWNGYLGQAGLAAQQSLIIGQPSYLAALDGLMQQTPIGDWQAYLKWQLITDYAPYLDSQTDAQNFAFFGTTLSGTPKQRAPWERALGILDDHLGEAVGKLYVERYFPPQAKARMEQLVENLRTAYGQSIQELDWMSPATKTQALEKLAKFRPKIGYPDKWKDYSAIEIRADDLVGNLQRACAFEYADSLARLGKPVDRDEWHMSPQTVNAYYNPSNNEIVFPAAILQPPFFDMQADDAVNYGAIGGVIGHEMGHGFDDQGAKSDGDGVMRDWWTPADLKEFRFRTSRLVAQYNRFEPINGQFVNGQFTLGENIGDLGGLTIAHKAYLLSLKGEEAPVLDGFTGEQRFFLGWAQVWKGMYRPELMQMLLSSDPHSPPEYRVNGVVPNIPAFYEAFNIKPGDKLYLDPAKRVKIW</sequence>
<keyword evidence="6" id="KW-0862">Zinc</keyword>
<feature type="domain" description="Peptidase M13 C-terminal" evidence="9">
    <location>
        <begin position="477"/>
        <end position="678"/>
    </location>
</feature>
<evidence type="ECO:0000256" key="6">
    <source>
        <dbReference type="ARBA" id="ARBA00022833"/>
    </source>
</evidence>
<dbReference type="PRINTS" id="PR00786">
    <property type="entry name" value="NEPRILYSIN"/>
</dbReference>
<dbReference type="Gene3D" id="3.40.390.10">
    <property type="entry name" value="Collagenase (Catalytic Domain)"/>
    <property type="match status" value="1"/>
</dbReference>
<keyword evidence="4" id="KW-0479">Metal-binding</keyword>
<dbReference type="SUPFAM" id="SSF55486">
    <property type="entry name" value="Metalloproteases ('zincins'), catalytic domain"/>
    <property type="match status" value="1"/>
</dbReference>
<dbReference type="AlphaFoldDB" id="A0A3L0VYH8"/>
<dbReference type="GO" id="GO:0005886">
    <property type="term" value="C:plasma membrane"/>
    <property type="evidence" value="ECO:0007669"/>
    <property type="project" value="TreeGrafter"/>
</dbReference>
<feature type="signal peptide" evidence="8">
    <location>
        <begin position="1"/>
        <end position="28"/>
    </location>
</feature>
<dbReference type="PROSITE" id="PS51257">
    <property type="entry name" value="PROKAR_LIPOPROTEIN"/>
    <property type="match status" value="1"/>
</dbReference>
<evidence type="ECO:0000259" key="9">
    <source>
        <dbReference type="Pfam" id="PF01431"/>
    </source>
</evidence>
<dbReference type="GO" id="GO:0004222">
    <property type="term" value="F:metalloendopeptidase activity"/>
    <property type="evidence" value="ECO:0007669"/>
    <property type="project" value="InterPro"/>
</dbReference>